<evidence type="ECO:0000313" key="2">
    <source>
        <dbReference type="Proteomes" id="UP001501196"/>
    </source>
</evidence>
<protein>
    <submittedName>
        <fullName evidence="1">Uncharacterized protein</fullName>
    </submittedName>
</protein>
<accession>A0ABP5FLN2</accession>
<organism evidence="1 2">
    <name type="scientific">Agromyces tropicus</name>
    <dbReference type="NCBI Taxonomy" id="555371"/>
    <lineage>
        <taxon>Bacteria</taxon>
        <taxon>Bacillati</taxon>
        <taxon>Actinomycetota</taxon>
        <taxon>Actinomycetes</taxon>
        <taxon>Micrococcales</taxon>
        <taxon>Microbacteriaceae</taxon>
        <taxon>Agromyces</taxon>
    </lineage>
</organism>
<comment type="caution">
    <text evidence="1">The sequence shown here is derived from an EMBL/GenBank/DDBJ whole genome shotgun (WGS) entry which is preliminary data.</text>
</comment>
<gene>
    <name evidence="1" type="ORF">GCM10009819_08890</name>
</gene>
<name>A0ABP5FLN2_9MICO</name>
<dbReference type="EMBL" id="BAAAPW010000001">
    <property type="protein sequence ID" value="GAA2027658.1"/>
    <property type="molecule type" value="Genomic_DNA"/>
</dbReference>
<dbReference type="Proteomes" id="UP001501196">
    <property type="component" value="Unassembled WGS sequence"/>
</dbReference>
<reference evidence="2" key="1">
    <citation type="journal article" date="2019" name="Int. J. Syst. Evol. Microbiol.">
        <title>The Global Catalogue of Microorganisms (GCM) 10K type strain sequencing project: providing services to taxonomists for standard genome sequencing and annotation.</title>
        <authorList>
            <consortium name="The Broad Institute Genomics Platform"/>
            <consortium name="The Broad Institute Genome Sequencing Center for Infectious Disease"/>
            <person name="Wu L."/>
            <person name="Ma J."/>
        </authorList>
    </citation>
    <scope>NUCLEOTIDE SEQUENCE [LARGE SCALE GENOMIC DNA]</scope>
    <source>
        <strain evidence="2">JCM 15672</strain>
    </source>
</reference>
<evidence type="ECO:0000313" key="1">
    <source>
        <dbReference type="EMBL" id="GAA2027658.1"/>
    </source>
</evidence>
<keyword evidence="2" id="KW-1185">Reference proteome</keyword>
<sequence length="50" mass="5498">MDGKSFRCRIGMHHWVLQHEPESGGAFYECSRCGKDRSPDGPSVPPVVPG</sequence>
<proteinExistence type="predicted"/>